<reference evidence="2 3" key="1">
    <citation type="submission" date="2014-11" db="EMBL/GenBank/DDBJ databases">
        <title>Pan-genome of Gallibacterium spp.</title>
        <authorList>
            <person name="Kudirkiene E."/>
            <person name="Bojesen A.M."/>
        </authorList>
    </citation>
    <scope>NUCLEOTIDE SEQUENCE [LARGE SCALE GENOMIC DNA]</scope>
    <source>
        <strain evidence="2 3">59/S3/89</strain>
    </source>
</reference>
<gene>
    <name evidence="2" type="ORF">QV06_08005</name>
</gene>
<dbReference type="Proteomes" id="UP000092626">
    <property type="component" value="Unassembled WGS sequence"/>
</dbReference>
<evidence type="ECO:0000259" key="1">
    <source>
        <dbReference type="PROSITE" id="PS50943"/>
    </source>
</evidence>
<name>A0A1A7PQQ9_9PAST</name>
<organism evidence="2 3">
    <name type="scientific">Gallibacterium genomosp. 3</name>
    <dbReference type="NCBI Taxonomy" id="505345"/>
    <lineage>
        <taxon>Bacteria</taxon>
        <taxon>Pseudomonadati</taxon>
        <taxon>Pseudomonadota</taxon>
        <taxon>Gammaproteobacteria</taxon>
        <taxon>Pasteurellales</taxon>
        <taxon>Pasteurellaceae</taxon>
        <taxon>Gallibacterium</taxon>
    </lineage>
</organism>
<proteinExistence type="predicted"/>
<protein>
    <submittedName>
        <fullName evidence="2">Transcriptional regulator</fullName>
    </submittedName>
</protein>
<accession>A0A1A7PQQ9</accession>
<dbReference type="RefSeq" id="WP_065237681.1">
    <property type="nucleotide sequence ID" value="NZ_JTJR01000034.1"/>
</dbReference>
<dbReference type="InterPro" id="IPR001387">
    <property type="entry name" value="Cro/C1-type_HTH"/>
</dbReference>
<sequence>MVALHLALETQIEQLKKIQQQLLDEQLHQQSQLTKSKITDTIIFGQMLNQKRKDLGIDLETLSLQTELSVSTLKRIFKNPAQVKFSSVLLVAEALGIALCSL</sequence>
<dbReference type="InterPro" id="IPR010982">
    <property type="entry name" value="Lambda_DNA-bd_dom_sf"/>
</dbReference>
<dbReference type="SMART" id="SM00530">
    <property type="entry name" value="HTH_XRE"/>
    <property type="match status" value="1"/>
</dbReference>
<dbReference type="SUPFAM" id="SSF47413">
    <property type="entry name" value="lambda repressor-like DNA-binding domains"/>
    <property type="match status" value="1"/>
</dbReference>
<dbReference type="Gene3D" id="1.10.260.40">
    <property type="entry name" value="lambda repressor-like DNA-binding domains"/>
    <property type="match status" value="1"/>
</dbReference>
<dbReference type="CDD" id="cd00093">
    <property type="entry name" value="HTH_XRE"/>
    <property type="match status" value="1"/>
</dbReference>
<dbReference type="AlphaFoldDB" id="A0A1A7PQQ9"/>
<comment type="caution">
    <text evidence="2">The sequence shown here is derived from an EMBL/GenBank/DDBJ whole genome shotgun (WGS) entry which is preliminary data.</text>
</comment>
<dbReference type="GO" id="GO:0003677">
    <property type="term" value="F:DNA binding"/>
    <property type="evidence" value="ECO:0007669"/>
    <property type="project" value="InterPro"/>
</dbReference>
<dbReference type="EMBL" id="JTJR01000034">
    <property type="protein sequence ID" value="OBX04057.1"/>
    <property type="molecule type" value="Genomic_DNA"/>
</dbReference>
<evidence type="ECO:0000313" key="3">
    <source>
        <dbReference type="Proteomes" id="UP000092626"/>
    </source>
</evidence>
<dbReference type="Pfam" id="PF01381">
    <property type="entry name" value="HTH_3"/>
    <property type="match status" value="1"/>
</dbReference>
<evidence type="ECO:0000313" key="2">
    <source>
        <dbReference type="EMBL" id="OBX04057.1"/>
    </source>
</evidence>
<feature type="domain" description="HTH cro/C1-type" evidence="1">
    <location>
        <begin position="48"/>
        <end position="102"/>
    </location>
</feature>
<dbReference type="STRING" id="505345.QV06_08005"/>
<dbReference type="PROSITE" id="PS50943">
    <property type="entry name" value="HTH_CROC1"/>
    <property type="match status" value="1"/>
</dbReference>